<accession>A0ABY7GF25</accession>
<organism evidence="1 2">
    <name type="scientific">Mya arenaria</name>
    <name type="common">Soft-shell clam</name>
    <dbReference type="NCBI Taxonomy" id="6604"/>
    <lineage>
        <taxon>Eukaryota</taxon>
        <taxon>Metazoa</taxon>
        <taxon>Spiralia</taxon>
        <taxon>Lophotrochozoa</taxon>
        <taxon>Mollusca</taxon>
        <taxon>Bivalvia</taxon>
        <taxon>Autobranchia</taxon>
        <taxon>Heteroconchia</taxon>
        <taxon>Euheterodonta</taxon>
        <taxon>Imparidentia</taxon>
        <taxon>Neoheterodontei</taxon>
        <taxon>Myida</taxon>
        <taxon>Myoidea</taxon>
        <taxon>Myidae</taxon>
        <taxon>Mya</taxon>
    </lineage>
</organism>
<evidence type="ECO:0000313" key="2">
    <source>
        <dbReference type="Proteomes" id="UP001164746"/>
    </source>
</evidence>
<dbReference type="Proteomes" id="UP001164746">
    <property type="component" value="Chromosome 17"/>
</dbReference>
<sequence length="63" mass="7275">MSSKEHSIVKNSAYFSIKEHSIVKNSAYFSIKEHSISSTMHGYTYLYKYAFSLDDMIIQNSSE</sequence>
<feature type="non-terminal residue" evidence="1">
    <location>
        <position position="63"/>
    </location>
</feature>
<protein>
    <submittedName>
        <fullName evidence="1">Uncharacterized protein</fullName>
    </submittedName>
</protein>
<name>A0ABY7GF25_MYAAR</name>
<keyword evidence="2" id="KW-1185">Reference proteome</keyword>
<evidence type="ECO:0000313" key="1">
    <source>
        <dbReference type="EMBL" id="WAR31947.1"/>
    </source>
</evidence>
<reference evidence="1" key="1">
    <citation type="submission" date="2022-11" db="EMBL/GenBank/DDBJ databases">
        <title>Centuries of genome instability and evolution in soft-shell clam transmissible cancer (bioRxiv).</title>
        <authorList>
            <person name="Hart S.F.M."/>
            <person name="Yonemitsu M.A."/>
            <person name="Giersch R.M."/>
            <person name="Beal B.F."/>
            <person name="Arriagada G."/>
            <person name="Davis B.W."/>
            <person name="Ostrander E.A."/>
            <person name="Goff S.P."/>
            <person name="Metzger M.J."/>
        </authorList>
    </citation>
    <scope>NUCLEOTIDE SEQUENCE</scope>
    <source>
        <strain evidence="1">MELC-2E11</strain>
        <tissue evidence="1">Siphon/mantle</tissue>
    </source>
</reference>
<gene>
    <name evidence="1" type="ORF">MAR_034489</name>
</gene>
<proteinExistence type="predicted"/>
<dbReference type="EMBL" id="CP111028">
    <property type="protein sequence ID" value="WAR31947.1"/>
    <property type="molecule type" value="Genomic_DNA"/>
</dbReference>